<dbReference type="InterPro" id="IPR036868">
    <property type="entry name" value="TusA-like_sf"/>
</dbReference>
<dbReference type="AlphaFoldDB" id="A0A1W6YIR9"/>
<dbReference type="Pfam" id="PF01206">
    <property type="entry name" value="TusA"/>
    <property type="match status" value="1"/>
</dbReference>
<dbReference type="CDD" id="cd00291">
    <property type="entry name" value="SirA_YedF_YeeD"/>
    <property type="match status" value="1"/>
</dbReference>
<organism evidence="3 4">
    <name type="scientific">Bordetella genomosp. 8</name>
    <dbReference type="NCBI Taxonomy" id="1416806"/>
    <lineage>
        <taxon>Bacteria</taxon>
        <taxon>Pseudomonadati</taxon>
        <taxon>Pseudomonadota</taxon>
        <taxon>Betaproteobacteria</taxon>
        <taxon>Burkholderiales</taxon>
        <taxon>Alcaligenaceae</taxon>
        <taxon>Bordetella</taxon>
    </lineage>
</organism>
<dbReference type="EMBL" id="CP021108">
    <property type="protein sequence ID" value="ARP80996.1"/>
    <property type="molecule type" value="Genomic_DNA"/>
</dbReference>
<dbReference type="PROSITE" id="PS01148">
    <property type="entry name" value="UPF0033"/>
    <property type="match status" value="1"/>
</dbReference>
<dbReference type="SUPFAM" id="SSF64307">
    <property type="entry name" value="SirA-like"/>
    <property type="match status" value="1"/>
</dbReference>
<protein>
    <recommendedName>
        <fullName evidence="2">UPF0033 domain-containing protein</fullName>
    </recommendedName>
</protein>
<sequence>MADAAGASQAEPAPVADLEIDANGLACPLPILRAKKALAQLSSGQVLKVLTTDRNAIRDFQAFCRQTGNALLRQEDNSGQGVHYLRRR</sequence>
<gene>
    <name evidence="3" type="ORF">CAL12_09180</name>
</gene>
<feature type="domain" description="UPF0033" evidence="2">
    <location>
        <begin position="20"/>
        <end position="44"/>
    </location>
</feature>
<keyword evidence="4" id="KW-1185">Reference proteome</keyword>
<name>A0A1W6YIR9_9BORD</name>
<evidence type="ECO:0000313" key="4">
    <source>
        <dbReference type="Proteomes" id="UP000194151"/>
    </source>
</evidence>
<evidence type="ECO:0000259" key="2">
    <source>
        <dbReference type="PROSITE" id="PS01148"/>
    </source>
</evidence>
<evidence type="ECO:0000256" key="1">
    <source>
        <dbReference type="ARBA" id="ARBA00008984"/>
    </source>
</evidence>
<dbReference type="Proteomes" id="UP000194151">
    <property type="component" value="Chromosome"/>
</dbReference>
<evidence type="ECO:0000313" key="3">
    <source>
        <dbReference type="EMBL" id="ARP80996.1"/>
    </source>
</evidence>
<comment type="similarity">
    <text evidence="1">Belongs to the sulfur carrier protein TusA family.</text>
</comment>
<proteinExistence type="inferred from homology"/>
<dbReference type="PANTHER" id="PTHR33279:SF6">
    <property type="entry name" value="SULFUR CARRIER PROTEIN YEDF-RELATED"/>
    <property type="match status" value="1"/>
</dbReference>
<dbReference type="Gene3D" id="3.30.110.40">
    <property type="entry name" value="TusA-like domain"/>
    <property type="match status" value="1"/>
</dbReference>
<reference evidence="3 4" key="1">
    <citation type="submission" date="2017-05" db="EMBL/GenBank/DDBJ databases">
        <title>Complete and WGS of Bordetella genogroups.</title>
        <authorList>
            <person name="Spilker T."/>
            <person name="LiPuma J."/>
        </authorList>
    </citation>
    <scope>NUCLEOTIDE SEQUENCE [LARGE SCALE GENOMIC DNA]</scope>
    <source>
        <strain evidence="3 4">AU19157</strain>
    </source>
</reference>
<dbReference type="InterPro" id="IPR001455">
    <property type="entry name" value="TusA-like"/>
</dbReference>
<dbReference type="RefSeq" id="WP_086064206.1">
    <property type="nucleotide sequence ID" value="NZ_CP021108.1"/>
</dbReference>
<accession>A0A1W6YIR9</accession>
<dbReference type="STRING" id="1416806.CAL12_09180"/>
<dbReference type="KEGG" id="bgv:CAL12_09180"/>
<dbReference type="OrthoDB" id="9797551at2"/>
<dbReference type="PANTHER" id="PTHR33279">
    <property type="entry name" value="SULFUR CARRIER PROTEIN YEDF-RELATED"/>
    <property type="match status" value="1"/>
</dbReference>